<evidence type="ECO:0000313" key="1">
    <source>
        <dbReference type="EMBL" id="KUG24693.1"/>
    </source>
</evidence>
<organism evidence="1">
    <name type="scientific">hydrocarbon metagenome</name>
    <dbReference type="NCBI Taxonomy" id="938273"/>
    <lineage>
        <taxon>unclassified sequences</taxon>
        <taxon>metagenomes</taxon>
        <taxon>ecological metagenomes</taxon>
    </lineage>
</organism>
<dbReference type="InterPro" id="IPR007485">
    <property type="entry name" value="LPS_assembly_LptE"/>
</dbReference>
<accession>A0A0W8FUR8</accession>
<protein>
    <recommendedName>
        <fullName evidence="2">Lipoprotein</fullName>
    </recommendedName>
</protein>
<dbReference type="GO" id="GO:0019867">
    <property type="term" value="C:outer membrane"/>
    <property type="evidence" value="ECO:0007669"/>
    <property type="project" value="InterPro"/>
</dbReference>
<dbReference type="PROSITE" id="PS51257">
    <property type="entry name" value="PROKAR_LIPOPROTEIN"/>
    <property type="match status" value="1"/>
</dbReference>
<sequence>MKFSNLIKIAVAVILSGIFISGCSYSFTGASIPPHLNSIAIPLSDDRSGSGEPNLREDFTNELITKFIDDNSFQLRERTEADAILESTVLSISDAPSSVGTQEGIETVDSRRITITVKVIYRDFIKKATIFEQNFSNYGDYVNEGDITINRNEAIQEAIDKITEDILLAVVSNW</sequence>
<gene>
    <name evidence="1" type="ORF">ASZ90_005494</name>
</gene>
<reference evidence="1" key="1">
    <citation type="journal article" date="2015" name="Proc. Natl. Acad. Sci. U.S.A.">
        <title>Networks of energetic and metabolic interactions define dynamics in microbial communities.</title>
        <authorList>
            <person name="Embree M."/>
            <person name="Liu J.K."/>
            <person name="Al-Bassam M.M."/>
            <person name="Zengler K."/>
        </authorList>
    </citation>
    <scope>NUCLEOTIDE SEQUENCE</scope>
</reference>
<name>A0A0W8FUR8_9ZZZZ</name>
<dbReference type="AlphaFoldDB" id="A0A0W8FUR8"/>
<dbReference type="EMBL" id="LNQE01000833">
    <property type="protein sequence ID" value="KUG24693.1"/>
    <property type="molecule type" value="Genomic_DNA"/>
</dbReference>
<dbReference type="GO" id="GO:0043165">
    <property type="term" value="P:Gram-negative-bacterium-type cell outer membrane assembly"/>
    <property type="evidence" value="ECO:0007669"/>
    <property type="project" value="InterPro"/>
</dbReference>
<comment type="caution">
    <text evidence="1">The sequence shown here is derived from an EMBL/GenBank/DDBJ whole genome shotgun (WGS) entry which is preliminary data.</text>
</comment>
<proteinExistence type="predicted"/>
<evidence type="ECO:0008006" key="2">
    <source>
        <dbReference type="Google" id="ProtNLM"/>
    </source>
</evidence>
<dbReference type="Pfam" id="PF04390">
    <property type="entry name" value="LptE"/>
    <property type="match status" value="1"/>
</dbReference>